<dbReference type="PANTHER" id="PTHR38767:SF1">
    <property type="entry name" value="DNA POLYMERASE III SUBUNIT CHI"/>
    <property type="match status" value="1"/>
</dbReference>
<name>A0ABX9DJ97_9RHOB</name>
<evidence type="ECO:0000313" key="1">
    <source>
        <dbReference type="EMBL" id="RAP42444.1"/>
    </source>
</evidence>
<dbReference type="PANTHER" id="PTHR38767">
    <property type="entry name" value="DNA POLYMERASE III SUBUNIT CHI"/>
    <property type="match status" value="1"/>
</dbReference>
<reference evidence="1 2" key="1">
    <citation type="submission" date="2017-01" db="EMBL/GenBank/DDBJ databases">
        <title>Genome sequence of Rhodovulum viride JA756.</title>
        <authorList>
            <person name="Lakshmi K.V."/>
            <person name="Tushar L.D."/>
            <person name="Sasikala C."/>
            <person name="Venkataramana C."/>
        </authorList>
    </citation>
    <scope>NUCLEOTIDE SEQUENCE [LARGE SCALE GENOMIC DNA]</scope>
    <source>
        <strain evidence="1 2">JA756</strain>
    </source>
</reference>
<gene>
    <name evidence="1" type="ORF">BYZ73_04435</name>
</gene>
<sequence length="152" mass="16605">MGQALFYHLTRGPLEDTLPTLLDKALTHGMRVVVRGTDRERLAWLDDRLWLGDGFLPHGMVGTGFDADQPVLLTAEATLPNGARCLMAVDGAEVTPDETRALDRVCILFDGNDPAAVERARGQWRLISGAGLAAQYWSEESGRWQKKAESGG</sequence>
<dbReference type="EMBL" id="MUAV01000004">
    <property type="protein sequence ID" value="RAP42444.1"/>
    <property type="molecule type" value="Genomic_DNA"/>
</dbReference>
<dbReference type="InterPro" id="IPR007459">
    <property type="entry name" value="DNA_pol3_chi"/>
</dbReference>
<organism evidence="1 2">
    <name type="scientific">Rhodovulum viride</name>
    <dbReference type="NCBI Taxonomy" id="1231134"/>
    <lineage>
        <taxon>Bacteria</taxon>
        <taxon>Pseudomonadati</taxon>
        <taxon>Pseudomonadota</taxon>
        <taxon>Alphaproteobacteria</taxon>
        <taxon>Rhodobacterales</taxon>
        <taxon>Paracoccaceae</taxon>
        <taxon>Rhodovulum</taxon>
    </lineage>
</organism>
<dbReference type="RefSeq" id="WP_112315050.1">
    <property type="nucleotide sequence ID" value="NZ_MUAV01000004.1"/>
</dbReference>
<comment type="caution">
    <text evidence="1">The sequence shown here is derived from an EMBL/GenBank/DDBJ whole genome shotgun (WGS) entry which is preliminary data.</text>
</comment>
<dbReference type="InterPro" id="IPR036768">
    <property type="entry name" value="PolIII_chi_sf"/>
</dbReference>
<accession>A0ABX9DJ97</accession>
<keyword evidence="2" id="KW-1185">Reference proteome</keyword>
<dbReference type="NCBIfam" id="NF004347">
    <property type="entry name" value="PRK05728.1-4"/>
    <property type="match status" value="1"/>
</dbReference>
<dbReference type="Pfam" id="PF04364">
    <property type="entry name" value="DNA_pol3_chi"/>
    <property type="match status" value="1"/>
</dbReference>
<protein>
    <submittedName>
        <fullName evidence="1">DNA polymerase III subunit chi</fullName>
    </submittedName>
</protein>
<evidence type="ECO:0000313" key="2">
    <source>
        <dbReference type="Proteomes" id="UP000248659"/>
    </source>
</evidence>
<dbReference type="Gene3D" id="3.40.50.10110">
    <property type="entry name" value="DNA polymerase III subunit chi"/>
    <property type="match status" value="1"/>
</dbReference>
<dbReference type="SUPFAM" id="SSF102400">
    <property type="entry name" value="DNA polymerase III chi subunit"/>
    <property type="match status" value="1"/>
</dbReference>
<proteinExistence type="predicted"/>
<dbReference type="Proteomes" id="UP000248659">
    <property type="component" value="Unassembled WGS sequence"/>
</dbReference>